<gene>
    <name evidence="1" type="ORF">CLV72_1011104</name>
</gene>
<sequence length="176" mass="19072">MPVQSLIATIQRQDEAARFLAWTGDFDLDRGDHCEDVHLASGDALEGFAGDASGGTFFFCGQGGEERPVLYADSGGQAALIAVGLAELLRLLLVAPWWRGCRTFTAEESRTLSAEYLADIPDLVARRDRTAAALGLEPPPEEHVLARLREVAVEVGRSVVLVYTPEDRPYAPLFTG</sequence>
<dbReference type="Proteomes" id="UP000237846">
    <property type="component" value="Unassembled WGS sequence"/>
</dbReference>
<evidence type="ECO:0000313" key="2">
    <source>
        <dbReference type="Proteomes" id="UP000237846"/>
    </source>
</evidence>
<dbReference type="AlphaFoldDB" id="A0A2T0QF15"/>
<protein>
    <submittedName>
        <fullName evidence="1">Uncharacterized protein</fullName>
    </submittedName>
</protein>
<organism evidence="1 2">
    <name type="scientific">Allonocardiopsis opalescens</name>
    <dbReference type="NCBI Taxonomy" id="1144618"/>
    <lineage>
        <taxon>Bacteria</taxon>
        <taxon>Bacillati</taxon>
        <taxon>Actinomycetota</taxon>
        <taxon>Actinomycetes</taxon>
        <taxon>Streptosporangiales</taxon>
        <taxon>Allonocardiopsis</taxon>
    </lineage>
</organism>
<proteinExistence type="predicted"/>
<name>A0A2T0QF15_9ACTN</name>
<keyword evidence="2" id="KW-1185">Reference proteome</keyword>
<reference evidence="1 2" key="1">
    <citation type="submission" date="2018-03" db="EMBL/GenBank/DDBJ databases">
        <title>Genomic Encyclopedia of Archaeal and Bacterial Type Strains, Phase II (KMG-II): from individual species to whole genera.</title>
        <authorList>
            <person name="Goeker M."/>
        </authorList>
    </citation>
    <scope>NUCLEOTIDE SEQUENCE [LARGE SCALE GENOMIC DNA]</scope>
    <source>
        <strain evidence="1 2">DSM 45601</strain>
    </source>
</reference>
<evidence type="ECO:0000313" key="1">
    <source>
        <dbReference type="EMBL" id="PRY02502.1"/>
    </source>
</evidence>
<accession>A0A2T0QF15</accession>
<comment type="caution">
    <text evidence="1">The sequence shown here is derived from an EMBL/GenBank/DDBJ whole genome shotgun (WGS) entry which is preliminary data.</text>
</comment>
<dbReference type="EMBL" id="PVZC01000001">
    <property type="protein sequence ID" value="PRY02502.1"/>
    <property type="molecule type" value="Genomic_DNA"/>
</dbReference>